<accession>A0ABX8YYP6</accession>
<evidence type="ECO:0000313" key="10">
    <source>
        <dbReference type="EMBL" id="QZA58456.1"/>
    </source>
</evidence>
<evidence type="ECO:0000256" key="1">
    <source>
        <dbReference type="ARBA" id="ARBA00001936"/>
    </source>
</evidence>
<keyword evidence="6" id="KW-0479">Metal-binding</keyword>
<dbReference type="PANTHER" id="PTHR43782:SF3">
    <property type="entry name" value="ARGINASE"/>
    <property type="match status" value="1"/>
</dbReference>
<dbReference type="Proteomes" id="UP000822862">
    <property type="component" value="Chromosome"/>
</dbReference>
<dbReference type="SUPFAM" id="SSF52768">
    <property type="entry name" value="Arginase/deacetylase"/>
    <property type="match status" value="1"/>
</dbReference>
<proteinExistence type="inferred from homology"/>
<dbReference type="EC" id="3.5.3.1" evidence="3"/>
<keyword evidence="8" id="KW-0464">Manganese</keyword>
<gene>
    <name evidence="10" type="ORF">RHAB15C_0000330</name>
</gene>
<evidence type="ECO:0000256" key="4">
    <source>
        <dbReference type="ARBA" id="ARBA00018123"/>
    </source>
</evidence>
<protein>
    <recommendedName>
        <fullName evidence="4">Arginase</fullName>
        <ecNumber evidence="3">3.5.3.1</ecNumber>
    </recommendedName>
</protein>
<evidence type="ECO:0000256" key="3">
    <source>
        <dbReference type="ARBA" id="ARBA00012168"/>
    </source>
</evidence>
<dbReference type="EMBL" id="CP075585">
    <property type="protein sequence ID" value="QZA58456.1"/>
    <property type="molecule type" value="Genomic_DNA"/>
</dbReference>
<evidence type="ECO:0000256" key="2">
    <source>
        <dbReference type="ARBA" id="ARBA00005098"/>
    </source>
</evidence>
<comment type="pathway">
    <text evidence="2">Nitrogen metabolism; urea cycle; L-ornithine and urea from L-arginine: step 1/1.</text>
</comment>
<dbReference type="InterPro" id="IPR006035">
    <property type="entry name" value="Ureohydrolase"/>
</dbReference>
<sequence>MYDDLFFIGASSGLGGNQSGSEKAPFFLKNTLELKLFQEIQPFFHKRNHYESIAHFNRELAKATFAFAKKEEFFIALGGDHSCAIGTWSGVAEGYRQRGDIGLLWVDAHMDAHRPSSSKSGNIHGMPLAVLLGFGNEHLVNILSSTPKLKPQNIALIGTRSYEKEEEEFLKQLGVNIYFMENIKQRGLQEVLKEAIHHITTSTIGYGISFDLDSLDPSFADAVGTPVSCGLDLEEFLNCFVLFQEIPPFAFELVEYNPGLDTKLHSLNVIKRILSHCNTLHKKYIISL</sequence>
<reference evidence="10 11" key="1">
    <citation type="submission" date="2021-05" db="EMBL/GenBank/DDBJ databases">
        <title>Ecology and evolution of chlamydial symbionts of arthropods.</title>
        <authorList>
            <person name="Halter T."/>
            <person name="Sixt B.S."/>
            <person name="Toenshoff E.R."/>
            <person name="Koestlbacher S."/>
            <person name="Schulz F."/>
            <person name="Kostanjsek R."/>
            <person name="Collingro A."/>
            <person name="Hendrickx F."/>
            <person name="Horn M."/>
        </authorList>
    </citation>
    <scope>NUCLEOTIDE SEQUENCE [LARGE SCALE GENOMIC DNA]</scope>
    <source>
        <strain evidence="10 11">15C</strain>
    </source>
</reference>
<dbReference type="PROSITE" id="PS51409">
    <property type="entry name" value="ARGINASE_2"/>
    <property type="match status" value="1"/>
</dbReference>
<dbReference type="Gene3D" id="3.40.800.10">
    <property type="entry name" value="Ureohydrolase domain"/>
    <property type="match status" value="1"/>
</dbReference>
<name>A0ABX8YYP6_9BACT</name>
<dbReference type="CDD" id="cd09989">
    <property type="entry name" value="Arginase"/>
    <property type="match status" value="1"/>
</dbReference>
<dbReference type="InterPro" id="IPR023696">
    <property type="entry name" value="Ureohydrolase_dom_sf"/>
</dbReference>
<keyword evidence="7 10" id="KW-0378">Hydrolase</keyword>
<keyword evidence="11" id="KW-1185">Reference proteome</keyword>
<dbReference type="GO" id="GO:0050415">
    <property type="term" value="F:formimidoylglutamase activity"/>
    <property type="evidence" value="ECO:0007669"/>
    <property type="project" value="UniProtKB-EC"/>
</dbReference>
<evidence type="ECO:0000256" key="9">
    <source>
        <dbReference type="PROSITE-ProRule" id="PRU00742"/>
    </source>
</evidence>
<comment type="cofactor">
    <cofactor evidence="1">
        <name>Mn(2+)</name>
        <dbReference type="ChEBI" id="CHEBI:29035"/>
    </cofactor>
</comment>
<organism evidence="10 11">
    <name type="scientific">Candidatus Rhabdochlamydia porcellionis</name>
    <dbReference type="NCBI Taxonomy" id="225148"/>
    <lineage>
        <taxon>Bacteria</taxon>
        <taxon>Pseudomonadati</taxon>
        <taxon>Chlamydiota</taxon>
        <taxon>Chlamydiia</taxon>
        <taxon>Parachlamydiales</taxon>
        <taxon>Candidatus Rhabdochlamydiaceae</taxon>
        <taxon>Candidatus Rhabdochlamydia</taxon>
    </lineage>
</organism>
<evidence type="ECO:0000256" key="8">
    <source>
        <dbReference type="ARBA" id="ARBA00023211"/>
    </source>
</evidence>
<dbReference type="RefSeq" id="WP_194845013.1">
    <property type="nucleotide sequence ID" value="NZ_CP075585.1"/>
</dbReference>
<evidence type="ECO:0000256" key="7">
    <source>
        <dbReference type="ARBA" id="ARBA00022801"/>
    </source>
</evidence>
<dbReference type="InterPro" id="IPR014033">
    <property type="entry name" value="Arginase"/>
</dbReference>
<evidence type="ECO:0000313" key="11">
    <source>
        <dbReference type="Proteomes" id="UP000822862"/>
    </source>
</evidence>
<evidence type="ECO:0000256" key="6">
    <source>
        <dbReference type="ARBA" id="ARBA00022723"/>
    </source>
</evidence>
<evidence type="ECO:0000256" key="5">
    <source>
        <dbReference type="ARBA" id="ARBA00022503"/>
    </source>
</evidence>
<dbReference type="PRINTS" id="PR00116">
    <property type="entry name" value="ARGINASE"/>
</dbReference>
<keyword evidence="5" id="KW-0056">Arginine metabolism</keyword>
<dbReference type="PANTHER" id="PTHR43782">
    <property type="entry name" value="ARGINASE"/>
    <property type="match status" value="1"/>
</dbReference>
<comment type="similarity">
    <text evidence="9">Belongs to the arginase family.</text>
</comment>
<dbReference type="Pfam" id="PF00491">
    <property type="entry name" value="Arginase"/>
    <property type="match status" value="1"/>
</dbReference>